<dbReference type="GO" id="GO:0031175">
    <property type="term" value="P:neuron projection development"/>
    <property type="evidence" value="ECO:0007669"/>
    <property type="project" value="TreeGrafter"/>
</dbReference>
<feature type="domain" description="Protein furry C-terminal" evidence="6">
    <location>
        <begin position="2390"/>
        <end position="2582"/>
    </location>
</feature>
<dbReference type="InterPro" id="IPR039867">
    <property type="entry name" value="Furry/Tao3/Mor2"/>
</dbReference>
<feature type="compositionally biased region" description="Low complexity" evidence="1">
    <location>
        <begin position="850"/>
        <end position="859"/>
    </location>
</feature>
<dbReference type="OrthoDB" id="6287725at2759"/>
<feature type="region of interest" description="Disordered" evidence="1">
    <location>
        <begin position="2478"/>
        <end position="2513"/>
    </location>
</feature>
<evidence type="ECO:0000259" key="6">
    <source>
        <dbReference type="Pfam" id="PF19421"/>
    </source>
</evidence>
<feature type="compositionally biased region" description="Low complexity" evidence="1">
    <location>
        <begin position="37"/>
        <end position="54"/>
    </location>
</feature>
<feature type="region of interest" description="Disordered" evidence="1">
    <location>
        <begin position="22"/>
        <end position="81"/>
    </location>
</feature>
<dbReference type="Pfam" id="PF19421">
    <property type="entry name" value="Fry_C"/>
    <property type="match status" value="2"/>
</dbReference>
<dbReference type="GO" id="GO:0030427">
    <property type="term" value="C:site of polarized growth"/>
    <property type="evidence" value="ECO:0007669"/>
    <property type="project" value="TreeGrafter"/>
</dbReference>
<name>A0A812CYE0_ACAPH</name>
<dbReference type="Proteomes" id="UP000597762">
    <property type="component" value="Unassembled WGS sequence"/>
</dbReference>
<accession>A0A812CYE0</accession>
<feature type="compositionally biased region" description="Pro residues" evidence="1">
    <location>
        <begin position="27"/>
        <end position="36"/>
    </location>
</feature>
<feature type="compositionally biased region" description="Acidic residues" evidence="1">
    <location>
        <begin position="2595"/>
        <end position="2608"/>
    </location>
</feature>
<dbReference type="PANTHER" id="PTHR12295:SF30">
    <property type="entry name" value="PROTEIN FURRY"/>
    <property type="match status" value="1"/>
</dbReference>
<feature type="domain" description="Cell morphogenesis central region" evidence="5">
    <location>
        <begin position="1049"/>
        <end position="1232"/>
    </location>
</feature>
<comment type="caution">
    <text evidence="7">The sequence shown here is derived from an EMBL/GenBank/DDBJ whole genome shotgun (WGS) entry which is preliminary data.</text>
</comment>
<organism evidence="7 8">
    <name type="scientific">Acanthosepion pharaonis</name>
    <name type="common">Pharaoh cuttlefish</name>
    <name type="synonym">Sepia pharaonis</name>
    <dbReference type="NCBI Taxonomy" id="158019"/>
    <lineage>
        <taxon>Eukaryota</taxon>
        <taxon>Metazoa</taxon>
        <taxon>Spiralia</taxon>
        <taxon>Lophotrochozoa</taxon>
        <taxon>Mollusca</taxon>
        <taxon>Cephalopoda</taxon>
        <taxon>Coleoidea</taxon>
        <taxon>Decapodiformes</taxon>
        <taxon>Sepiida</taxon>
        <taxon>Sepiina</taxon>
        <taxon>Sepiidae</taxon>
        <taxon>Acanthosepion</taxon>
    </lineage>
</organism>
<protein>
    <submittedName>
        <fullName evidence="7">Protein furry,Protein furry homolog-like,Protein furry homolog</fullName>
    </submittedName>
</protein>
<feature type="region of interest" description="Disordered" evidence="1">
    <location>
        <begin position="742"/>
        <end position="771"/>
    </location>
</feature>
<feature type="domain" description="Cell morphogenesis central region" evidence="5">
    <location>
        <begin position="1518"/>
        <end position="1612"/>
    </location>
</feature>
<evidence type="ECO:0000259" key="3">
    <source>
        <dbReference type="Pfam" id="PF14222"/>
    </source>
</evidence>
<feature type="domain" description="Cell morphogenesis central region" evidence="5">
    <location>
        <begin position="1740"/>
        <end position="1797"/>
    </location>
</feature>
<sequence>MQKAFSAIEAFSMLLTLDQINSAQQPPSLPSPPPPQQQLLLQQHVPQTQQSPQQQPTPPPPALQQQQQQVQISTSSASSSVKGDQIITFPWSRDHSSNCYHGLDQNVKPGEYVLLTLFMEFCSITERKIEQVLAEPLKNHFSKSLQRNEDTQFDQLLTSLGCVAEQGLPSLLHSFIKWYEKQSLVDDGHLLDRYRIRSKGEKNFLCERRELAVDYMYCLVLIEILPKLSYHPGHDDLVACIINQSFRHFKYKDGLQANPNSGNIKLISSLYAEVIGVLAQSRFPPIRKTFLNELRELKLRDQTPFTAQSVISLLMGLKFFRVKMHPMEDFEMCVQFLHELGQYFLEVKDRDIKHALAMLLVEILLPVAAQAKNEVNVPVLKNFVEMLYSTTIDMTTKKKHTLHLFPLVTCLLCVSQKQFFLSNWPYFLTMCLSQLKNKEAKMSRVALESLYRLLWVYMVRVKCESNTATRSRLQSIVNSLFPKGSKMVTPRDTPLNIFVKIIQFIAKERLDFAMKEIIFDLLCVGRPIKFLTPERMSIGLRAFLVIADSLQQKDGDPPMPQSAATLPSGSTVRIKRTFLNKLLSEETAKDIGLACYYPHILKTFDSILRALDLQVGRTLLHTNSENTGKEVDEIITSDRKPKIDLFRTCIAAIPRLIPENMSSLDLVDLLTRLTVHIDDELKGLAFQALQNLMHESQAFKEQVIRGFVQFIQRDVSDTTPQLLDGVLRMLVQLLVQWKSNPTPQQQQQQQQQQNLVPPTGQTTSKTDAAEGNAVPRDLVELSVLHEVEGLALVMLCSIRLVTRKLALLLLKEVRTIFSSCLHNSSTTCVNCSSVPQHNHHLHNNHHHHQQQQQQQQQQQTQKKRYNKTCLLDVMDKMCPVVMTSMLQYLPADEKAALIAGTVIDLQWVLDRAANVWLMAGSQDSQAIQPLMVNSTFSQPDPWIRCLVVLVASDEASKLCVHAINSAWTIIYTRLQTLFPLVDPSAQTNEYRSSILRSGSKKVTNDCDLYMHLWHNYVILACCLAQLEAVLPHRRCASPELGISPENFAASSSSSDKTESKQNAQSGNLFRLLVPLIKCENSDMRDSVVNGLGYSNPAVLKDLQEELIPYLKETNDKKIDNIKQRRRRNNLRAQMTRLFKLMAENGAFGPNNIGVIDPDKNCVNSLLLDYIDGARLYLEGENERDLISLQEVRLHFSSFLRLLINNTPLKQRNTLLTKETRHSLFHLLANWSGRFNSFFPHLERKLSKDEVSTVLELATVSAMSAVLCCGPIFDPNGLNEDGYIYSWLDSLLSCEDLEMKEQILSLAEETVILLLDFNPDVQSMLDWVIDHCYTAPIEVADRCLNALTAVFETKEYSCDLIAMLNLVVLNVGSPRIHTHETALQLLRLLDTYFFQDKPVFEESTPDTSQPPNTLNDILLTVSYAQSQAILSDQLVKLHPDLTMPMFSEITHRFQTARPALRQVLLKCLLPWLHNIELVDPSIPAANAMSTFLTSIQDSQVGKGTRSYLEGEGWGSAQATEMVLNNLLYITVKFGDCHPSEIEILWAALVNCWANNLRVVVRYLVIVTNMSPNVLLPYAKRVISYLGRAKPEKLVDELMAELQTVETLNQTIERTQTPPFYRLSSLKKAGMNANTTDDEKLGCSQAADNLLEKGVLHTKRHSTCEEITAEGTPCTDSTTFLCSISSVSSSSSGSSTHDQTEEVSASPSNSPIPYPLPMPAYGGYFAPMSELLPDTFAPTVGLHRSYLGVMFLSDLVLDGLDIDWTPHLPLILHIVFLGLDHMRSLVYEHCKKLFLNLLLLSAAVPEHQSIARILISRMPQLKLLSDTRGVFTADRAPHEDDTNFTGTMKEPGLTSMSDAQNMKDSTQFETVELSIESLLNFLVRNSGKPLWNYEDITPKTLATVSSSALDYFLKLVVRVFEELVPLALVEQRWSQIALQMALSCSSRHYAGRSFQVLRALQVRPSTQMLSDILSRLVETVAEQGDDMQGYVTEIMLTLIASVDNLDLELRPTDMMRELFLSTPNLAKDCLSEAIKGSVVSSNPAPAHTRSTSYTVSVLTSRLTSCISAGGSRVRSPLDLHRSGLAKSHSVQSLKNFDEATAEDKLTIVTQMFWMAVSMLESDYDYEFLLAIKLLDKILKHLQPERPECREKLDKILQQIKWHNFPGVQILLLKGCTSHTLAEPTWLLLSQLTLCINAPIMDPTGALGFPINVVALLPYLVHNYENPSPECREAADRISQMCAQQSEKLHNLATVITLYSRGTFNKDSSQWTKCVVKYLLDVYACTSLSMITFLVEVLERGPTNYQPDILQILHCIVHYVDFNTTCKKVLNQQLFCPVARHTKGVHWKEALKILKLAVTRSSTLAAAFPSSDAGGPPGNRSSFVADVGIFRKKELPGLTLEFTVDLSNRALIGHKYLGIDLYPKEESRNVSLLSISRKHSGNQDWESSWKKPQMSQTRIRERLISLLTYFGQRIGLPKSPSVIFSQSSDQQHSVTSSGEETSIPETPSNDALLSDTNSSDLMMTFKRFDFLDNELEKDEQNDDYFSLGDRCQAFNLHTSESSNKAAFGSSPELKLQDSIEDLKGIVSTDSGCLLEVSTSDEESQTPGADDDGMPRDLPSSSSVTMLPNDILIERDTSSPVLVVGPTSSNEIDLVVLSSSTSRALSVARLGAAYFTIPPDEAWQTHLHQVLTNSTVSLTTVTCLIFPRLYNEHRRCVANLTREACTYIGESENLQKLTNKFLHILDTLFTQMECPYIFAKPDSLLDSSIIDRHKFCVLEIQECLDMLSMRLTQAEQCLDTMKSLSALEPLNEISGAAAMVDDSGLDDQKGEMCRQLYKLLFQMVLLFESFTKVVDIFQNLNLNGQALDMSGQLVVMRQELTNSLSELRTGDVSPLYFDTQVDSKQDAMAFLLEYLQGKQHITTLQLLRHFRYHWPDDVFGTSEEDDVLALMNIYCSCVSQTTGIFVLVRPELDFGQVYIITHLPILPILSS</sequence>
<feature type="region of interest" description="Disordered" evidence="1">
    <location>
        <begin position="839"/>
        <end position="859"/>
    </location>
</feature>
<dbReference type="InterPro" id="IPR025481">
    <property type="entry name" value="Cell_Morphogen_C"/>
</dbReference>
<feature type="domain" description="Cell morphogenesis central region" evidence="5">
    <location>
        <begin position="1873"/>
        <end position="1963"/>
    </location>
</feature>
<gene>
    <name evidence="7" type="ORF">SPHA_44103</name>
</gene>
<evidence type="ECO:0000313" key="8">
    <source>
        <dbReference type="Proteomes" id="UP000597762"/>
    </source>
</evidence>
<dbReference type="InterPro" id="IPR029473">
    <property type="entry name" value="MOR2-PAG1_mid"/>
</dbReference>
<evidence type="ECO:0000313" key="7">
    <source>
        <dbReference type="EMBL" id="CAE1283514.1"/>
    </source>
</evidence>
<feature type="region of interest" description="Disordered" evidence="1">
    <location>
        <begin position="2593"/>
        <end position="2618"/>
    </location>
</feature>
<dbReference type="InterPro" id="IPR025614">
    <property type="entry name" value="Cell_morpho_N"/>
</dbReference>
<dbReference type="GO" id="GO:0000902">
    <property type="term" value="P:cell morphogenesis"/>
    <property type="evidence" value="ECO:0007669"/>
    <property type="project" value="InterPro"/>
</dbReference>
<reference evidence="7" key="1">
    <citation type="submission" date="2021-01" db="EMBL/GenBank/DDBJ databases">
        <authorList>
            <person name="Li R."/>
            <person name="Bekaert M."/>
        </authorList>
    </citation>
    <scope>NUCLEOTIDE SEQUENCE</scope>
    <source>
        <strain evidence="7">Farmed</strain>
    </source>
</reference>
<evidence type="ECO:0000259" key="5">
    <source>
        <dbReference type="Pfam" id="PF14228"/>
    </source>
</evidence>
<feature type="chain" id="PRO_5032493509" evidence="2">
    <location>
        <begin position="24"/>
        <end position="2987"/>
    </location>
</feature>
<feature type="compositionally biased region" description="Polar residues" evidence="1">
    <location>
        <begin position="2479"/>
        <end position="2513"/>
    </location>
</feature>
<dbReference type="GO" id="GO:0005938">
    <property type="term" value="C:cell cortex"/>
    <property type="evidence" value="ECO:0007669"/>
    <property type="project" value="TreeGrafter"/>
</dbReference>
<feature type="domain" description="Protein furry C-terminal" evidence="6">
    <location>
        <begin position="2676"/>
        <end position="2973"/>
    </location>
</feature>
<feature type="compositionally biased region" description="Basic residues" evidence="1">
    <location>
        <begin position="839"/>
        <end position="849"/>
    </location>
</feature>
<feature type="compositionally biased region" description="Polar residues" evidence="1">
    <location>
        <begin position="754"/>
        <end position="766"/>
    </location>
</feature>
<evidence type="ECO:0000256" key="1">
    <source>
        <dbReference type="SAM" id="MobiDB-lite"/>
    </source>
</evidence>
<dbReference type="InterPro" id="IPR016024">
    <property type="entry name" value="ARM-type_fold"/>
</dbReference>
<feature type="signal peptide" evidence="2">
    <location>
        <begin position="1"/>
        <end position="23"/>
    </location>
</feature>
<dbReference type="Pfam" id="PF14225">
    <property type="entry name" value="MOR2-PAG1_C"/>
    <property type="match status" value="1"/>
</dbReference>
<feature type="domain" description="Cell morphogenesis protein C-terminal" evidence="4">
    <location>
        <begin position="2108"/>
        <end position="2359"/>
    </location>
</feature>
<feature type="compositionally biased region" description="Low complexity" evidence="1">
    <location>
        <begin position="744"/>
        <end position="753"/>
    </location>
</feature>
<feature type="region of interest" description="Disordered" evidence="1">
    <location>
        <begin position="1687"/>
        <end position="1709"/>
    </location>
</feature>
<dbReference type="PANTHER" id="PTHR12295">
    <property type="entry name" value="FURRY-RELATED"/>
    <property type="match status" value="1"/>
</dbReference>
<feature type="domain" description="Cell morphogenesis central region" evidence="5">
    <location>
        <begin position="1305"/>
        <end position="1476"/>
    </location>
</feature>
<keyword evidence="8" id="KW-1185">Reference proteome</keyword>
<evidence type="ECO:0000259" key="4">
    <source>
        <dbReference type="Pfam" id="PF14225"/>
    </source>
</evidence>
<dbReference type="Pfam" id="PF14228">
    <property type="entry name" value="MOR2-PAG1_mid"/>
    <property type="match status" value="5"/>
</dbReference>
<feature type="domain" description="Cell morphogenesis protein N-terminal" evidence="3">
    <location>
        <begin position="207"/>
        <end position="737"/>
    </location>
</feature>
<dbReference type="EMBL" id="CAHIKZ030002236">
    <property type="protein sequence ID" value="CAE1283514.1"/>
    <property type="molecule type" value="Genomic_DNA"/>
</dbReference>
<dbReference type="Pfam" id="PF14222">
    <property type="entry name" value="MOR2-PAG1_N"/>
    <property type="match status" value="1"/>
</dbReference>
<feature type="compositionally biased region" description="Low complexity" evidence="1">
    <location>
        <begin position="63"/>
        <end position="81"/>
    </location>
</feature>
<proteinExistence type="predicted"/>
<dbReference type="InterPro" id="IPR045842">
    <property type="entry name" value="Fry_C"/>
</dbReference>
<dbReference type="SUPFAM" id="SSF48371">
    <property type="entry name" value="ARM repeat"/>
    <property type="match status" value="1"/>
</dbReference>
<evidence type="ECO:0000256" key="2">
    <source>
        <dbReference type="SAM" id="SignalP"/>
    </source>
</evidence>
<keyword evidence="2" id="KW-0732">Signal</keyword>